<dbReference type="EMBL" id="BRYA01001016">
    <property type="protein sequence ID" value="GMI37772.1"/>
    <property type="molecule type" value="Genomic_DNA"/>
</dbReference>
<accession>A0A9W7L8I0</accession>
<dbReference type="Proteomes" id="UP001165065">
    <property type="component" value="Unassembled WGS sequence"/>
</dbReference>
<dbReference type="Gene3D" id="3.40.50.1100">
    <property type="match status" value="2"/>
</dbReference>
<dbReference type="InterPro" id="IPR027278">
    <property type="entry name" value="ACCD_DCysDesulf"/>
</dbReference>
<organism evidence="6 7">
    <name type="scientific">Triparma columacea</name>
    <dbReference type="NCBI Taxonomy" id="722753"/>
    <lineage>
        <taxon>Eukaryota</taxon>
        <taxon>Sar</taxon>
        <taxon>Stramenopiles</taxon>
        <taxon>Ochrophyta</taxon>
        <taxon>Bolidophyceae</taxon>
        <taxon>Parmales</taxon>
        <taxon>Triparmaceae</taxon>
        <taxon>Triparma</taxon>
    </lineage>
</organism>
<dbReference type="GO" id="GO:0019148">
    <property type="term" value="F:D-cysteine desulfhydrase activity"/>
    <property type="evidence" value="ECO:0007669"/>
    <property type="project" value="TreeGrafter"/>
</dbReference>
<dbReference type="PANTHER" id="PTHR43780:SF2">
    <property type="entry name" value="1-AMINOCYCLOPROPANE-1-CARBOXYLATE DEAMINASE-RELATED"/>
    <property type="match status" value="1"/>
</dbReference>
<feature type="modified residue" description="N6-(pyridoxal phosphate)lysine" evidence="5">
    <location>
        <position position="26"/>
    </location>
</feature>
<evidence type="ECO:0000256" key="3">
    <source>
        <dbReference type="ARBA" id="ARBA00022898"/>
    </source>
</evidence>
<evidence type="ECO:0000313" key="6">
    <source>
        <dbReference type="EMBL" id="GMI37772.1"/>
    </source>
</evidence>
<dbReference type="InterPro" id="IPR036052">
    <property type="entry name" value="TrpB-like_PALP_sf"/>
</dbReference>
<reference evidence="7" key="1">
    <citation type="journal article" date="2023" name="Commun. Biol.">
        <title>Genome analysis of Parmales, the sister group of diatoms, reveals the evolutionary specialization of diatoms from phago-mixotrophs to photoautotrophs.</title>
        <authorList>
            <person name="Ban H."/>
            <person name="Sato S."/>
            <person name="Yoshikawa S."/>
            <person name="Yamada K."/>
            <person name="Nakamura Y."/>
            <person name="Ichinomiya M."/>
            <person name="Sato N."/>
            <person name="Blanc-Mathieu R."/>
            <person name="Endo H."/>
            <person name="Kuwata A."/>
            <person name="Ogata H."/>
        </authorList>
    </citation>
    <scope>NUCLEOTIDE SEQUENCE [LARGE SCALE GENOMIC DNA]</scope>
</reference>
<evidence type="ECO:0000256" key="5">
    <source>
        <dbReference type="PIRSR" id="PIRSR006278-2"/>
    </source>
</evidence>
<comment type="similarity">
    <text evidence="2">Belongs to the ACC deaminase/D-cysteine desulfhydrase family.</text>
</comment>
<comment type="cofactor">
    <cofactor evidence="1">
        <name>pyridoxal 5'-phosphate</name>
        <dbReference type="ChEBI" id="CHEBI:597326"/>
    </cofactor>
</comment>
<dbReference type="PANTHER" id="PTHR43780">
    <property type="entry name" value="1-AMINOCYCLOPROPANE-1-CARBOXYLATE DEAMINASE-RELATED"/>
    <property type="match status" value="1"/>
</dbReference>
<dbReference type="OrthoDB" id="65643at2759"/>
<sequence length="315" mass="34910">MLANKLVYQFRDDLHTLPGPYLTGNKSRKFKYLLKHLPDKVDTIVSHGGVQSNAMVALAALGMATKTSVVYYCKKPGRWLTTNPSGNYHRALSLGIELRYLKNDEYSEKFPTTPMLQPILDPPEEAGRSLWVPQGGAMKEAQEGCYDLADDIYNSVQEGVPTTVVIPAGTGTTSLFLHRRILDLCKAGDKDIKVFPVACVAGREDLERQMRALSSATWSGETGEEQLPKILDPFIPFASVDKRILSAWREAKEAGMYLDLVYGAVAVHTVTQCWKKSDILNGRQVMFVNTGGLEGVASMMNRYKHAGMVEDGELY</sequence>
<evidence type="ECO:0008006" key="8">
    <source>
        <dbReference type="Google" id="ProtNLM"/>
    </source>
</evidence>
<dbReference type="PIRSF" id="PIRSF006278">
    <property type="entry name" value="ACCD_DCysDesulf"/>
    <property type="match status" value="1"/>
</dbReference>
<dbReference type="SUPFAM" id="SSF53686">
    <property type="entry name" value="Tryptophan synthase beta subunit-like PLP-dependent enzymes"/>
    <property type="match status" value="1"/>
</dbReference>
<evidence type="ECO:0000256" key="1">
    <source>
        <dbReference type="ARBA" id="ARBA00001933"/>
    </source>
</evidence>
<feature type="active site" description="Nucleophile" evidence="4">
    <location>
        <position position="52"/>
    </location>
</feature>
<evidence type="ECO:0000313" key="7">
    <source>
        <dbReference type="Proteomes" id="UP001165065"/>
    </source>
</evidence>
<evidence type="ECO:0000256" key="4">
    <source>
        <dbReference type="PIRSR" id="PIRSR006278-1"/>
    </source>
</evidence>
<keyword evidence="7" id="KW-1185">Reference proteome</keyword>
<name>A0A9W7L8I0_9STRA</name>
<gene>
    <name evidence="6" type="ORF">TrCOL_g8575</name>
</gene>
<comment type="caution">
    <text evidence="6">The sequence shown here is derived from an EMBL/GenBank/DDBJ whole genome shotgun (WGS) entry which is preliminary data.</text>
</comment>
<proteinExistence type="inferred from homology"/>
<protein>
    <recommendedName>
        <fullName evidence="8">1-aminocyclopropane-1-carboxylate deaminase</fullName>
    </recommendedName>
</protein>
<evidence type="ECO:0000256" key="2">
    <source>
        <dbReference type="ARBA" id="ARBA00008639"/>
    </source>
</evidence>
<dbReference type="AlphaFoldDB" id="A0A9W7L8I0"/>
<keyword evidence="3 5" id="KW-0663">Pyridoxal phosphate</keyword>